<protein>
    <recommendedName>
        <fullName evidence="1">DUF7065 domain-containing protein</fullName>
    </recommendedName>
</protein>
<organism evidence="2">
    <name type="scientific">marine sediment metagenome</name>
    <dbReference type="NCBI Taxonomy" id="412755"/>
    <lineage>
        <taxon>unclassified sequences</taxon>
        <taxon>metagenomes</taxon>
        <taxon>ecological metagenomes</taxon>
    </lineage>
</organism>
<evidence type="ECO:0000259" key="1">
    <source>
        <dbReference type="Pfam" id="PF23213"/>
    </source>
</evidence>
<sequence length="215" mass="26031">MNPKEKNLKLSEDFELLHQPNSDLKWRESYYFNWADLKNKISGFSTIGILPNDKKRELVFVLFLDNKMEVYYKEPSLENYVDDITIMLRDNKLTYKMIKPFQTWEIDYKCRKFEFNLTFETRFSPYDFGKDSSESWHQHFEASGIVTGEIKYKDNSIRTIRGFGERDKSWGYRDWHQFDKWFAGHFQFKKWSCAFRKDYEKKKVNLSGYIANDKG</sequence>
<dbReference type="AlphaFoldDB" id="X1KDU8"/>
<feature type="domain" description="DUF7065" evidence="1">
    <location>
        <begin position="13"/>
        <end position="173"/>
    </location>
</feature>
<dbReference type="EMBL" id="BARU01035402">
    <property type="protein sequence ID" value="GAH80233.1"/>
    <property type="molecule type" value="Genomic_DNA"/>
</dbReference>
<dbReference type="SUPFAM" id="SSF159245">
    <property type="entry name" value="AttH-like"/>
    <property type="match status" value="1"/>
</dbReference>
<feature type="non-terminal residue" evidence="2">
    <location>
        <position position="215"/>
    </location>
</feature>
<accession>X1KDU8</accession>
<gene>
    <name evidence="2" type="ORF">S03H2_55430</name>
</gene>
<dbReference type="InterPro" id="IPR055493">
    <property type="entry name" value="DUF7065"/>
</dbReference>
<proteinExistence type="predicted"/>
<dbReference type="Pfam" id="PF23213">
    <property type="entry name" value="DUF7065"/>
    <property type="match status" value="1"/>
</dbReference>
<evidence type="ECO:0000313" key="2">
    <source>
        <dbReference type="EMBL" id="GAH80233.1"/>
    </source>
</evidence>
<reference evidence="2" key="1">
    <citation type="journal article" date="2014" name="Front. Microbiol.">
        <title>High frequency of phylogenetically diverse reductive dehalogenase-homologous genes in deep subseafloor sedimentary metagenomes.</title>
        <authorList>
            <person name="Kawai M."/>
            <person name="Futagami T."/>
            <person name="Toyoda A."/>
            <person name="Takaki Y."/>
            <person name="Nishi S."/>
            <person name="Hori S."/>
            <person name="Arai W."/>
            <person name="Tsubouchi T."/>
            <person name="Morono Y."/>
            <person name="Uchiyama I."/>
            <person name="Ito T."/>
            <person name="Fujiyama A."/>
            <person name="Inagaki F."/>
            <person name="Takami H."/>
        </authorList>
    </citation>
    <scope>NUCLEOTIDE SEQUENCE</scope>
    <source>
        <strain evidence="2">Expedition CK06-06</strain>
    </source>
</reference>
<name>X1KDU8_9ZZZZ</name>
<comment type="caution">
    <text evidence="2">The sequence shown here is derived from an EMBL/GenBank/DDBJ whole genome shotgun (WGS) entry which is preliminary data.</text>
</comment>